<keyword evidence="2" id="KW-1185">Reference proteome</keyword>
<sequence length="145" mass="16784">MNCFNGIQNILFSELQKAEYYDYLENLPFTIISSSTMCVFPVIIDLLKLALTDKIFQIQKAQIDICFEYYSRLICSNGYDTCDKIDDFDNSNCLEDHINKRQIALKSLINCIGLMNILEIWEVKHIATNTTSLNYISLLHDNSHI</sequence>
<gene>
    <name evidence="1" type="ORF">RPERSI_LOCUS11311</name>
</gene>
<proteinExistence type="predicted"/>
<reference evidence="1" key="1">
    <citation type="submission" date="2021-06" db="EMBL/GenBank/DDBJ databases">
        <authorList>
            <person name="Kallberg Y."/>
            <person name="Tangrot J."/>
            <person name="Rosling A."/>
        </authorList>
    </citation>
    <scope>NUCLEOTIDE SEQUENCE</scope>
    <source>
        <strain evidence="1">MA461A</strain>
    </source>
</reference>
<feature type="non-terminal residue" evidence="1">
    <location>
        <position position="145"/>
    </location>
</feature>
<protein>
    <submittedName>
        <fullName evidence="1">27212_t:CDS:1</fullName>
    </submittedName>
</protein>
<dbReference type="Proteomes" id="UP000789920">
    <property type="component" value="Unassembled WGS sequence"/>
</dbReference>
<evidence type="ECO:0000313" key="1">
    <source>
        <dbReference type="EMBL" id="CAG8721209.1"/>
    </source>
</evidence>
<comment type="caution">
    <text evidence="1">The sequence shown here is derived from an EMBL/GenBank/DDBJ whole genome shotgun (WGS) entry which is preliminary data.</text>
</comment>
<accession>A0ACA9PT31</accession>
<name>A0ACA9PT31_9GLOM</name>
<dbReference type="EMBL" id="CAJVQC010023186">
    <property type="protein sequence ID" value="CAG8721209.1"/>
    <property type="molecule type" value="Genomic_DNA"/>
</dbReference>
<organism evidence="1 2">
    <name type="scientific">Racocetra persica</name>
    <dbReference type="NCBI Taxonomy" id="160502"/>
    <lineage>
        <taxon>Eukaryota</taxon>
        <taxon>Fungi</taxon>
        <taxon>Fungi incertae sedis</taxon>
        <taxon>Mucoromycota</taxon>
        <taxon>Glomeromycotina</taxon>
        <taxon>Glomeromycetes</taxon>
        <taxon>Diversisporales</taxon>
        <taxon>Gigasporaceae</taxon>
        <taxon>Racocetra</taxon>
    </lineage>
</organism>
<evidence type="ECO:0000313" key="2">
    <source>
        <dbReference type="Proteomes" id="UP000789920"/>
    </source>
</evidence>